<name>A0A1H1KSR1_9ACTN</name>
<gene>
    <name evidence="1" type="ORF">SAMN04489857_0256</name>
</gene>
<proteinExistence type="predicted"/>
<evidence type="ECO:0000313" key="2">
    <source>
        <dbReference type="Proteomes" id="UP000199480"/>
    </source>
</evidence>
<evidence type="ECO:0000313" key="1">
    <source>
        <dbReference type="EMBL" id="SDR65388.1"/>
    </source>
</evidence>
<accession>A0A1H1KSR1</accession>
<organism evidence="1 2">
    <name type="scientific">Parafannyhessea umbonata</name>
    <dbReference type="NCBI Taxonomy" id="604330"/>
    <lineage>
        <taxon>Bacteria</taxon>
        <taxon>Bacillati</taxon>
        <taxon>Actinomycetota</taxon>
        <taxon>Coriobacteriia</taxon>
        <taxon>Coriobacteriales</taxon>
        <taxon>Atopobiaceae</taxon>
        <taxon>Parafannyhessea</taxon>
    </lineage>
</organism>
<dbReference type="Proteomes" id="UP000199480">
    <property type="component" value="Chromosome I"/>
</dbReference>
<protein>
    <submittedName>
        <fullName evidence="1">Uncharacterized protein</fullName>
    </submittedName>
</protein>
<dbReference type="EMBL" id="LT629759">
    <property type="protein sequence ID" value="SDR65388.1"/>
    <property type="molecule type" value="Genomic_DNA"/>
</dbReference>
<dbReference type="AlphaFoldDB" id="A0A1H1KSR1"/>
<sequence>MIDALCWLAPLAAGHEVGGGMADFGGVDAHKLAMAVMMGRSDEALAMLKQLDLGTIAELVERAGVSASAEELHRAIAGSAGMGELLDKVEKSTGLGLSDLAGLASGLMGAGRG</sequence>
<reference evidence="2" key="1">
    <citation type="submission" date="2016-10" db="EMBL/GenBank/DDBJ databases">
        <authorList>
            <person name="Varghese N."/>
            <person name="Submissions S."/>
        </authorList>
    </citation>
    <scope>NUCLEOTIDE SEQUENCE [LARGE SCALE GENOMIC DNA]</scope>
    <source>
        <strain evidence="2">DSM 22620</strain>
    </source>
</reference>